<feature type="domain" description="Bacillithiol biosynthesis BshC C-terminal coiled-coil" evidence="4">
    <location>
        <begin position="365"/>
        <end position="511"/>
    </location>
</feature>
<evidence type="ECO:0000259" key="3">
    <source>
        <dbReference type="Pfam" id="PF10079"/>
    </source>
</evidence>
<dbReference type="InterPro" id="IPR055399">
    <property type="entry name" value="CC_BshC"/>
</dbReference>
<comment type="similarity">
    <text evidence="2">Belongs to the BshC family.</text>
</comment>
<dbReference type="eggNOG" id="COG4365">
    <property type="taxonomic scope" value="Bacteria"/>
</dbReference>
<organism evidence="5 6">
    <name type="scientific">Deinococcus deserti (strain DSM 17065 / CIP 109153 / LMG 22923 / VCD115)</name>
    <dbReference type="NCBI Taxonomy" id="546414"/>
    <lineage>
        <taxon>Bacteria</taxon>
        <taxon>Thermotogati</taxon>
        <taxon>Deinococcota</taxon>
        <taxon>Deinococci</taxon>
        <taxon>Deinococcales</taxon>
        <taxon>Deinococcaceae</taxon>
        <taxon>Deinococcus</taxon>
    </lineage>
</organism>
<dbReference type="InterPro" id="IPR011199">
    <property type="entry name" value="Bacillithiol_biosynth_BshC"/>
</dbReference>
<dbReference type="EC" id="6.-.-.-" evidence="2"/>
<protein>
    <recommendedName>
        <fullName evidence="2">Putative cysteine ligase BshC</fullName>
        <ecNumber evidence="2">6.-.-.-</ecNumber>
    </recommendedName>
</protein>
<sequence length="518" mass="56353">MARNVAAEYQQGGAAEFIRLPYGALEQAQAEGRPDVDRAALVQALRAYHRDLGTLDQDVEATLAKLAHPLSRVVVTGQQAGALTGPAYSVHKGADAALLARKLSREEAPVVAVYWVASQDHDAAEVASTTLLDHAERLHRLTLDVPQGVPVGRVPWRPEWTAQVHTLLDQFDAPAEHVAAVRCRLERALAAGGSYADVFARLIHGLLGPAGLLVLDPLHPALASLMAPTLARELERPLESSSRIEEAAHALEQAGFTPQLRRPAGATNLFLEEDDGQRRLLRFDGQQFRTEARTYSPAQIRASLEADPSRLTPAAGLRPVVQDALLPTLAFVVGPGEIAYGAQLRDVYPLHELQQPLLWPRLSVTWLEPNVARLLRRLEATAAQVQADPEGVLGRSLARERQASALSAARLNSLRTELHALTEEIGALDPTLAGAAQRTQSRTITRMAHLQDLGLRALARAENERTGQLSRLRSHLLPGGVPQEREMNFLTFLLKHGEAPLNLLLQQTPGAHLELTIP</sequence>
<evidence type="ECO:0000313" key="6">
    <source>
        <dbReference type="Proteomes" id="UP000002208"/>
    </source>
</evidence>
<dbReference type="GO" id="GO:0016874">
    <property type="term" value="F:ligase activity"/>
    <property type="evidence" value="ECO:0007669"/>
    <property type="project" value="UniProtKB-UniRule"/>
</dbReference>
<feature type="domain" description="Bacillithiol biosynthesis BshC N-terminal Rossmann-like" evidence="3">
    <location>
        <begin position="33"/>
        <end position="362"/>
    </location>
</feature>
<evidence type="ECO:0000259" key="4">
    <source>
        <dbReference type="Pfam" id="PF24850"/>
    </source>
</evidence>
<dbReference type="RefSeq" id="WP_012693436.1">
    <property type="nucleotide sequence ID" value="NC_012526.1"/>
</dbReference>
<dbReference type="EMBL" id="CP001114">
    <property type="protein sequence ID" value="ACO46313.1"/>
    <property type="molecule type" value="Genomic_DNA"/>
</dbReference>
<name>C1CVU6_DEIDV</name>
<dbReference type="InterPro" id="IPR055398">
    <property type="entry name" value="Rossmann-like_BshC"/>
</dbReference>
<dbReference type="PaxDb" id="546414-Deide_13730"/>
<dbReference type="Pfam" id="PF24850">
    <property type="entry name" value="CC_BshC"/>
    <property type="match status" value="1"/>
</dbReference>
<evidence type="ECO:0000256" key="2">
    <source>
        <dbReference type="HAMAP-Rule" id="MF_01867"/>
    </source>
</evidence>
<dbReference type="KEGG" id="ddr:Deide_13730"/>
<dbReference type="Pfam" id="PF10079">
    <property type="entry name" value="Rossmann-like_BshC"/>
    <property type="match status" value="1"/>
</dbReference>
<dbReference type="HAMAP" id="MF_01867">
    <property type="entry name" value="BshC"/>
    <property type="match status" value="1"/>
</dbReference>
<dbReference type="HOGENOM" id="CLU_022249_1_0_0"/>
<accession>C1CVU6</accession>
<dbReference type="OrthoDB" id="9765151at2"/>
<dbReference type="AlphaFoldDB" id="C1CVU6"/>
<evidence type="ECO:0000256" key="1">
    <source>
        <dbReference type="ARBA" id="ARBA00022598"/>
    </source>
</evidence>
<evidence type="ECO:0000313" key="5">
    <source>
        <dbReference type="EMBL" id="ACO46313.1"/>
    </source>
</evidence>
<reference evidence="5 6" key="1">
    <citation type="journal article" date="2009" name="PLoS Genet.">
        <title>Alliance of proteomics and genomics to unravel the specificities of Sahara bacterium Deinococcus deserti.</title>
        <authorList>
            <person name="de Groot A."/>
            <person name="Dulermo R."/>
            <person name="Ortet P."/>
            <person name="Blanchard L."/>
            <person name="Guerin P."/>
            <person name="Fernandez B."/>
            <person name="Vacherie B."/>
            <person name="Dossat C."/>
            <person name="Jolivet E."/>
            <person name="Siguier P."/>
            <person name="Chandler M."/>
            <person name="Barakat M."/>
            <person name="Dedieu A."/>
            <person name="Barbe V."/>
            <person name="Heulin T."/>
            <person name="Sommer S."/>
            <person name="Achouak W."/>
            <person name="Armengaud J."/>
        </authorList>
    </citation>
    <scope>NUCLEOTIDE SEQUENCE [LARGE SCALE GENOMIC DNA]</scope>
    <source>
        <strain evidence="6">DSM 17065 / CIP 109153 / LMG 22923 / VCD115</strain>
    </source>
</reference>
<dbReference type="NCBIfam" id="TIGR03998">
    <property type="entry name" value="thiol_BshC"/>
    <property type="match status" value="1"/>
</dbReference>
<dbReference type="Proteomes" id="UP000002208">
    <property type="component" value="Chromosome"/>
</dbReference>
<keyword evidence="1 2" id="KW-0436">Ligase</keyword>
<proteinExistence type="inferred from homology"/>
<dbReference type="STRING" id="546414.Deide_13730"/>
<keyword evidence="6" id="KW-1185">Reference proteome</keyword>
<gene>
    <name evidence="2" type="primary">bshC</name>
    <name evidence="5" type="ordered locus">Deide_13730</name>
</gene>